<protein>
    <submittedName>
        <fullName evidence="2">Cystine knot toxin</fullName>
    </submittedName>
</protein>
<evidence type="ECO:0000256" key="1">
    <source>
        <dbReference type="SAM" id="SignalP"/>
    </source>
</evidence>
<evidence type="ECO:0000313" key="2">
    <source>
        <dbReference type="EMBL" id="AGR53461.1"/>
    </source>
</evidence>
<organism evidence="2">
    <name type="scientific">Dolomedes mizhoanus</name>
    <dbReference type="NCBI Taxonomy" id="1366394"/>
    <lineage>
        <taxon>Eukaryota</taxon>
        <taxon>Metazoa</taxon>
        <taxon>Ecdysozoa</taxon>
        <taxon>Arthropoda</taxon>
        <taxon>Chelicerata</taxon>
        <taxon>Arachnida</taxon>
        <taxon>Araneae</taxon>
        <taxon>Araneomorphae</taxon>
        <taxon>Entelegynae</taxon>
        <taxon>Lycosoidea</taxon>
        <taxon>Pisauridae</taxon>
        <taxon>Dolomedes</taxon>
    </lineage>
</organism>
<dbReference type="ArachnoServer" id="AS001812">
    <property type="toxin name" value="U13-pisautoxin-Dm1b"/>
</dbReference>
<sequence>MKILLVFISALYVVHSFSVEQDKEASELLEEIAVRDAEPLQAEDAVEEESRSCKFPGDKCKDDCDCCGNDWAHCNMWGSCAHGTIRDCFRKQEKCKKKPKDCTRPSQNTRNG</sequence>
<proteinExistence type="predicted"/>
<feature type="signal peptide" evidence="1">
    <location>
        <begin position="1"/>
        <end position="16"/>
    </location>
</feature>
<keyword evidence="1" id="KW-0732">Signal</keyword>
<name>S5N3R9_9ARAC</name>
<accession>S5N3R9</accession>
<reference evidence="2" key="1">
    <citation type="journal article" date="2013" name="Toxicon">
        <title>Transcriptome analysis of venom glands from a single fishing spider Dolomedes mizhoanus.</title>
        <authorList>
            <person name="Jiang L."/>
            <person name="Liu C."/>
            <person name="Duan Z."/>
            <person name="Deng M."/>
            <person name="Tang X."/>
            <person name="Liang S."/>
        </authorList>
    </citation>
    <scope>NUCLEOTIDE SEQUENCE</scope>
    <source>
        <strain evidence="2">DMTX-133</strain>
    </source>
</reference>
<dbReference type="AlphaFoldDB" id="S5N3R9"/>
<feature type="chain" id="PRO_5004530451" evidence="1">
    <location>
        <begin position="17"/>
        <end position="112"/>
    </location>
</feature>
<dbReference type="EMBL" id="KC480098">
    <property type="protein sequence ID" value="AGR53461.1"/>
    <property type="molecule type" value="Genomic_DNA"/>
</dbReference>